<evidence type="ECO:0000313" key="6">
    <source>
        <dbReference type="EMBL" id="TET47773.1"/>
    </source>
</evidence>
<keyword evidence="3 4" id="KW-0732">Signal</keyword>
<dbReference type="SUPFAM" id="SSF53822">
    <property type="entry name" value="Periplasmic binding protein-like I"/>
    <property type="match status" value="1"/>
</dbReference>
<reference evidence="6 7" key="1">
    <citation type="submission" date="2019-03" db="EMBL/GenBank/DDBJ databases">
        <title>Metabolic potential of uncultured bacteria and archaea associated with petroleum seepage in deep-sea sediments.</title>
        <authorList>
            <person name="Dong X."/>
            <person name="Hubert C."/>
        </authorList>
    </citation>
    <scope>NUCLEOTIDE SEQUENCE [LARGE SCALE GENOMIC DNA]</scope>
    <source>
        <strain evidence="6">E29_bin78</strain>
    </source>
</reference>
<comment type="subcellular location">
    <subcellularLocation>
        <location evidence="1">Cell envelope</location>
    </subcellularLocation>
</comment>
<protein>
    <submittedName>
        <fullName evidence="6">Sugar ABC transporter substrate-binding protein</fullName>
    </submittedName>
</protein>
<feature type="signal peptide" evidence="4">
    <location>
        <begin position="1"/>
        <end position="26"/>
    </location>
</feature>
<comment type="caution">
    <text evidence="6">The sequence shown here is derived from an EMBL/GenBank/DDBJ whole genome shotgun (WGS) entry which is preliminary data.</text>
</comment>
<feature type="chain" id="PRO_5021821862" evidence="4">
    <location>
        <begin position="27"/>
        <end position="367"/>
    </location>
</feature>
<dbReference type="GO" id="GO:0030313">
    <property type="term" value="C:cell envelope"/>
    <property type="evidence" value="ECO:0007669"/>
    <property type="project" value="UniProtKB-SubCell"/>
</dbReference>
<dbReference type="Pfam" id="PF13407">
    <property type="entry name" value="Peripla_BP_4"/>
    <property type="match status" value="1"/>
</dbReference>
<dbReference type="PANTHER" id="PTHR46847:SF3">
    <property type="entry name" value="GALACTOFURANOSE-BINDING PROTEIN YTFQ"/>
    <property type="match status" value="1"/>
</dbReference>
<feature type="domain" description="Periplasmic binding protein" evidence="5">
    <location>
        <begin position="67"/>
        <end position="319"/>
    </location>
</feature>
<sequence length="367" mass="40933">MLLGKKLVTIVLVSLLVMSGMSLVFAEEESRPDYIPSYVWEESPYVEFSDLLMVDTSQFRKDPPWTIGFSNASISNSWRVCMVQHVKYEVAKHPEIENFYITDAEDDPAKQLSDTEDLLAKGIDLLIISPATEALRPAVDKAMRMGIPVVMLDRAVPSSNFVSFVESSNYLMGKMMAEWLVEKLNEKGNVIELSGIAGASPAEDRLRGANDVFDKYPAINVLAQAYCQWSPVVGKKTMAAYIARFGDKIDGVWSDSALQGSGAIEAFLDAGMAIPPVTGEDMNRYLKMWKEHGFDGVVVSFPVWQGQIAVQIAISVLNGIPVPRYVDTPRIVITKDDVDKYVRTDLPDGFFVDSRLPEEWIPFERVE</sequence>
<evidence type="ECO:0000256" key="3">
    <source>
        <dbReference type="ARBA" id="ARBA00022729"/>
    </source>
</evidence>
<comment type="similarity">
    <text evidence="2">Belongs to the bacterial solute-binding protein 2 family.</text>
</comment>
<gene>
    <name evidence="6" type="ORF">E3J59_01685</name>
</gene>
<name>A0A523UZ37_UNCAE</name>
<dbReference type="InterPro" id="IPR028082">
    <property type="entry name" value="Peripla_BP_I"/>
</dbReference>
<dbReference type="AlphaFoldDB" id="A0A523UZ37"/>
<accession>A0A523UZ37</accession>
<dbReference type="GO" id="GO:0030246">
    <property type="term" value="F:carbohydrate binding"/>
    <property type="evidence" value="ECO:0007669"/>
    <property type="project" value="UniProtKB-ARBA"/>
</dbReference>
<evidence type="ECO:0000256" key="4">
    <source>
        <dbReference type="SAM" id="SignalP"/>
    </source>
</evidence>
<organism evidence="6 7">
    <name type="scientific">Aerophobetes bacterium</name>
    <dbReference type="NCBI Taxonomy" id="2030807"/>
    <lineage>
        <taxon>Bacteria</taxon>
        <taxon>Candidatus Aerophobota</taxon>
    </lineage>
</organism>
<evidence type="ECO:0000256" key="2">
    <source>
        <dbReference type="ARBA" id="ARBA00007639"/>
    </source>
</evidence>
<dbReference type="EMBL" id="SOJK01000075">
    <property type="protein sequence ID" value="TET47773.1"/>
    <property type="molecule type" value="Genomic_DNA"/>
</dbReference>
<dbReference type="Proteomes" id="UP000320679">
    <property type="component" value="Unassembled WGS sequence"/>
</dbReference>
<dbReference type="Gene3D" id="3.40.50.2300">
    <property type="match status" value="2"/>
</dbReference>
<evidence type="ECO:0000256" key="1">
    <source>
        <dbReference type="ARBA" id="ARBA00004196"/>
    </source>
</evidence>
<dbReference type="PANTHER" id="PTHR46847">
    <property type="entry name" value="D-ALLOSE-BINDING PERIPLASMIC PROTEIN-RELATED"/>
    <property type="match status" value="1"/>
</dbReference>
<evidence type="ECO:0000313" key="7">
    <source>
        <dbReference type="Proteomes" id="UP000320679"/>
    </source>
</evidence>
<evidence type="ECO:0000259" key="5">
    <source>
        <dbReference type="Pfam" id="PF13407"/>
    </source>
</evidence>
<proteinExistence type="inferred from homology"/>
<dbReference type="InterPro" id="IPR025997">
    <property type="entry name" value="SBP_2_dom"/>
</dbReference>
<dbReference type="CDD" id="cd19996">
    <property type="entry name" value="PBP1_ABC_sugar_binding-like"/>
    <property type="match status" value="1"/>
</dbReference>